<evidence type="ECO:0000313" key="2">
    <source>
        <dbReference type="EnsemblMetazoa" id="ACOM026072-PA.1"/>
    </source>
</evidence>
<dbReference type="AlphaFoldDB" id="A0A8W7P728"/>
<accession>A0A8W7P728</accession>
<proteinExistence type="predicted"/>
<sequence length="352" mass="39438">MFCFQRSKYAQRQLLIGAYDAQPQFSARGGEGDVIIVPRAVYWREPAAAEGDDDERDVIIARWLVIMAAGRVHDRCQDRYGFKIGSMTVVIDIINDLHDSLNNMIQMVNPSTISHSPCVLCQVFKEGVKECLTAFVKLLQFCNIFTKDATTFTRQQRHEIIKYVRTRMPIYLSQVHQLLQNVHLVLGSLSPDDRNDLVSYLVPEITAALEVLTAAVSEIKRSLEAVCKDLKSSQQEQQQQQKLHESTVHAGRTQQQQQQQQPARSSTTGNSRAGERTHLNRSHHARSSSSSSSGGGGGGTSSTSVPSRLGHSPSESDLKFFLYMYEVKKMRDIYGRVTNALEVLLHKKGTKS</sequence>
<dbReference type="Proteomes" id="UP000075882">
    <property type="component" value="Unassembled WGS sequence"/>
</dbReference>
<feature type="compositionally biased region" description="Polar residues" evidence="1">
    <location>
        <begin position="262"/>
        <end position="271"/>
    </location>
</feature>
<reference evidence="2" key="1">
    <citation type="submission" date="2022-08" db="UniProtKB">
        <authorList>
            <consortium name="EnsemblMetazoa"/>
        </authorList>
    </citation>
    <scope>IDENTIFICATION</scope>
</reference>
<protein>
    <submittedName>
        <fullName evidence="2">Uncharacterized protein</fullName>
    </submittedName>
</protein>
<dbReference type="VEuPathDB" id="VectorBase:ACON2_042190"/>
<evidence type="ECO:0000256" key="1">
    <source>
        <dbReference type="SAM" id="MobiDB-lite"/>
    </source>
</evidence>
<feature type="region of interest" description="Disordered" evidence="1">
    <location>
        <begin position="237"/>
        <end position="313"/>
    </location>
</feature>
<organism evidence="2">
    <name type="scientific">Anopheles coluzzii</name>
    <name type="common">African malaria mosquito</name>
    <dbReference type="NCBI Taxonomy" id="1518534"/>
    <lineage>
        <taxon>Eukaryota</taxon>
        <taxon>Metazoa</taxon>
        <taxon>Ecdysozoa</taxon>
        <taxon>Arthropoda</taxon>
        <taxon>Hexapoda</taxon>
        <taxon>Insecta</taxon>
        <taxon>Pterygota</taxon>
        <taxon>Neoptera</taxon>
        <taxon>Endopterygota</taxon>
        <taxon>Diptera</taxon>
        <taxon>Nematocera</taxon>
        <taxon>Culicoidea</taxon>
        <taxon>Culicidae</taxon>
        <taxon>Anophelinae</taxon>
        <taxon>Anopheles</taxon>
    </lineage>
</organism>
<dbReference type="EnsemblMetazoa" id="ACOM026072-RA">
    <property type="protein sequence ID" value="ACOM026072-PA.1"/>
    <property type="gene ID" value="ACOM026072"/>
</dbReference>
<name>A0A8W7P728_ANOCL</name>